<organism evidence="3 4">
    <name type="scientific">Catellatospora bangladeshensis</name>
    <dbReference type="NCBI Taxonomy" id="310355"/>
    <lineage>
        <taxon>Bacteria</taxon>
        <taxon>Bacillati</taxon>
        <taxon>Actinomycetota</taxon>
        <taxon>Actinomycetes</taxon>
        <taxon>Micromonosporales</taxon>
        <taxon>Micromonosporaceae</taxon>
        <taxon>Catellatospora</taxon>
    </lineage>
</organism>
<dbReference type="PROSITE" id="PS50234">
    <property type="entry name" value="VWFA"/>
    <property type="match status" value="1"/>
</dbReference>
<name>A0A8J3JW41_9ACTN</name>
<dbReference type="InterPro" id="IPR002035">
    <property type="entry name" value="VWF_A"/>
</dbReference>
<dbReference type="Gene3D" id="3.40.50.410">
    <property type="entry name" value="von Willebrand factor, type A domain"/>
    <property type="match status" value="1"/>
</dbReference>
<dbReference type="Pfam" id="PF00092">
    <property type="entry name" value="VWA"/>
    <property type="match status" value="1"/>
</dbReference>
<keyword evidence="1" id="KW-1133">Transmembrane helix</keyword>
<dbReference type="RefSeq" id="WP_203751947.1">
    <property type="nucleotide sequence ID" value="NZ_BONF01000033.1"/>
</dbReference>
<dbReference type="InterPro" id="IPR036465">
    <property type="entry name" value="vWFA_dom_sf"/>
</dbReference>
<dbReference type="SUPFAM" id="SSF53850">
    <property type="entry name" value="Periplasmic binding protein-like II"/>
    <property type="match status" value="1"/>
</dbReference>
<feature type="transmembrane region" description="Helical" evidence="1">
    <location>
        <begin position="17"/>
        <end position="38"/>
    </location>
</feature>
<evidence type="ECO:0000256" key="1">
    <source>
        <dbReference type="SAM" id="Phobius"/>
    </source>
</evidence>
<dbReference type="AlphaFoldDB" id="A0A8J3JW41"/>
<evidence type="ECO:0000313" key="3">
    <source>
        <dbReference type="EMBL" id="GIF84144.1"/>
    </source>
</evidence>
<dbReference type="Proteomes" id="UP000601223">
    <property type="component" value="Unassembled WGS sequence"/>
</dbReference>
<comment type="caution">
    <text evidence="3">The sequence shown here is derived from an EMBL/GenBank/DDBJ whole genome shotgun (WGS) entry which is preliminary data.</text>
</comment>
<evidence type="ECO:0000259" key="2">
    <source>
        <dbReference type="PROSITE" id="PS50234"/>
    </source>
</evidence>
<proteinExistence type="predicted"/>
<accession>A0A8J3JW41</accession>
<keyword evidence="4" id="KW-1185">Reference proteome</keyword>
<keyword evidence="1" id="KW-0812">Transmembrane</keyword>
<protein>
    <recommendedName>
        <fullName evidence="2">VWFA domain-containing protein</fullName>
    </recommendedName>
</protein>
<sequence length="584" mass="59880">MSAVPGRHRNVRRIHPALSAVAAVFAVALVVSGAFIVYDQLAEPGCSGSASLTVAAPAEIAPALKDTAAALTEQKAAVDGACVAVDVVTADPADVAAAVASLRGLTLTGVGQPNGSTQVPDVWIPDSATWLARVTAASPNTAVQEAPSIARSPVVVAMAEPAAKALGWPTAKLTWQALLQQMTSGTKMRVGIVEPTRDAAGLSGLLALASTANSSPNAQAATTGALRTLAAGRSALRQDVLARFPRSNDPAAVASALGAAPLSEQAVIAYNAAQPPVPLAGLYLDPAPIALDYPYAMMPGIDAKRQAAAGRFLEALREPAFRDRLAKIGLRGPDGSFGAGVTTPTGAPEVATVPAPAASPTAPAATAAVDRVLSTWVAVTLPARMLAVIDVSGSMLTKVPTAGGATRAQITLEASRRGLGLFDDSWAVGLWTFSTELDGAKDYKQQVPIGPLSSQRTRMLQALASITPKPDGDTGMYDTILAAYQAVQKDWDPGRVNSIVLMTDGDNDDDNGISLEALLSKLKDTADPQRPIQVIILTIGDVKAEPLQKITKVTGGGVFSAKDPAKIGDVFLKAISLRSAQTGS</sequence>
<evidence type="ECO:0000313" key="4">
    <source>
        <dbReference type="Proteomes" id="UP000601223"/>
    </source>
</evidence>
<dbReference type="SMART" id="SM00327">
    <property type="entry name" value="VWA"/>
    <property type="match status" value="1"/>
</dbReference>
<dbReference type="SUPFAM" id="SSF53300">
    <property type="entry name" value="vWA-like"/>
    <property type="match status" value="1"/>
</dbReference>
<dbReference type="EMBL" id="BONF01000033">
    <property type="protein sequence ID" value="GIF84144.1"/>
    <property type="molecule type" value="Genomic_DNA"/>
</dbReference>
<keyword evidence="1" id="KW-0472">Membrane</keyword>
<gene>
    <name evidence="3" type="ORF">Cba03nite_54930</name>
</gene>
<reference evidence="3 4" key="1">
    <citation type="submission" date="2021-01" db="EMBL/GenBank/DDBJ databases">
        <title>Whole genome shotgun sequence of Catellatospora bangladeshensis NBRC 107357.</title>
        <authorList>
            <person name="Komaki H."/>
            <person name="Tamura T."/>
        </authorList>
    </citation>
    <scope>NUCLEOTIDE SEQUENCE [LARGE SCALE GENOMIC DNA]</scope>
    <source>
        <strain evidence="3 4">NBRC 107357</strain>
    </source>
</reference>
<dbReference type="Pfam" id="PF13531">
    <property type="entry name" value="SBP_bac_11"/>
    <property type="match status" value="1"/>
</dbReference>
<feature type="domain" description="VWFA" evidence="2">
    <location>
        <begin position="384"/>
        <end position="575"/>
    </location>
</feature>